<evidence type="ECO:0000313" key="1">
    <source>
        <dbReference type="EMBL" id="NOH15272.1"/>
    </source>
</evidence>
<dbReference type="AlphaFoldDB" id="A0A7Y3V7J1"/>
<evidence type="ECO:0000313" key="2">
    <source>
        <dbReference type="Proteomes" id="UP000528432"/>
    </source>
</evidence>
<organism evidence="1 2">
    <name type="scientific">Clostridium cochlearium</name>
    <dbReference type="NCBI Taxonomy" id="1494"/>
    <lineage>
        <taxon>Bacteria</taxon>
        <taxon>Bacillati</taxon>
        <taxon>Bacillota</taxon>
        <taxon>Clostridia</taxon>
        <taxon>Eubacteriales</taxon>
        <taxon>Clostridiaceae</taxon>
        <taxon>Clostridium</taxon>
    </lineage>
</organism>
<name>A0A7Y3V7J1_CLOCO</name>
<protein>
    <submittedName>
        <fullName evidence="1">Uncharacterized protein</fullName>
    </submittedName>
</protein>
<proteinExistence type="predicted"/>
<dbReference type="InterPro" id="IPR046028">
    <property type="entry name" value="DUF5986"/>
</dbReference>
<dbReference type="Pfam" id="PF19448">
    <property type="entry name" value="DUF5986"/>
    <property type="match status" value="1"/>
</dbReference>
<dbReference type="Proteomes" id="UP000528432">
    <property type="component" value="Unassembled WGS sequence"/>
</dbReference>
<accession>A0A7Y3V7J1</accession>
<sequence length="72" mass="8583">MDSLKEMIANVIVESLEHDFLDKKYSLELDSHNCLGIMKSDVINTNLKKVFYSDRYIVYTFKRFAWEGRFIL</sequence>
<gene>
    <name evidence="1" type="ORF">HMJ28_02495</name>
</gene>
<dbReference type="EMBL" id="JABFIF010000002">
    <property type="protein sequence ID" value="NOH15272.1"/>
    <property type="molecule type" value="Genomic_DNA"/>
</dbReference>
<comment type="caution">
    <text evidence="1">The sequence shown here is derived from an EMBL/GenBank/DDBJ whole genome shotgun (WGS) entry which is preliminary data.</text>
</comment>
<reference evidence="1 2" key="1">
    <citation type="submission" date="2020-05" db="EMBL/GenBank/DDBJ databases">
        <title>Draft genome sequence of Clostridium cochlearium strain AGROS13 isolated from a sheep dairy farm in New Zealand.</title>
        <authorList>
            <person name="Gupta T.B."/>
            <person name="Jauregui R."/>
            <person name="Risson A.N."/>
            <person name="Brightwell G."/>
            <person name="Maclean P."/>
        </authorList>
    </citation>
    <scope>NUCLEOTIDE SEQUENCE [LARGE SCALE GENOMIC DNA]</scope>
    <source>
        <strain evidence="1 2">AGROS13</strain>
    </source>
</reference>
<dbReference type="RefSeq" id="WP_171302821.1">
    <property type="nucleotide sequence ID" value="NZ_JABFIF010000002.1"/>
</dbReference>